<dbReference type="EnsemblMetazoa" id="SSS_1280s_mrna">
    <property type="protein sequence ID" value="KAF7488497.1"/>
    <property type="gene ID" value="SSS_1280"/>
</dbReference>
<reference evidence="5" key="3">
    <citation type="submission" date="2022-06" db="UniProtKB">
        <authorList>
            <consortium name="EnsemblMetazoa"/>
        </authorList>
    </citation>
    <scope>IDENTIFICATION</scope>
</reference>
<dbReference type="Gene3D" id="1.20.5.170">
    <property type="match status" value="1"/>
</dbReference>
<dbReference type="SUPFAM" id="SSF57959">
    <property type="entry name" value="Leucine zipper domain"/>
    <property type="match status" value="1"/>
</dbReference>
<dbReference type="AlphaFoldDB" id="A0A834R3I8"/>
<dbReference type="EMBL" id="WVUK01000066">
    <property type="protein sequence ID" value="KAF7488497.1"/>
    <property type="molecule type" value="Genomic_DNA"/>
</dbReference>
<evidence type="ECO:0000259" key="3">
    <source>
        <dbReference type="PROSITE" id="PS50217"/>
    </source>
</evidence>
<dbReference type="Proteomes" id="UP000070412">
    <property type="component" value="Unassembled WGS sequence"/>
</dbReference>
<gene>
    <name evidence="4" type="ORF">SSS_1280</name>
</gene>
<accession>A0A834R3I8</accession>
<feature type="compositionally biased region" description="Polar residues" evidence="2">
    <location>
        <begin position="199"/>
        <end position="210"/>
    </location>
</feature>
<feature type="region of interest" description="Disordered" evidence="2">
    <location>
        <begin position="123"/>
        <end position="144"/>
    </location>
</feature>
<evidence type="ECO:0000313" key="6">
    <source>
        <dbReference type="Proteomes" id="UP000070412"/>
    </source>
</evidence>
<dbReference type="PROSITE" id="PS50217">
    <property type="entry name" value="BZIP"/>
    <property type="match status" value="1"/>
</dbReference>
<dbReference type="Pfam" id="PF07716">
    <property type="entry name" value="bZIP_2"/>
    <property type="match status" value="1"/>
</dbReference>
<evidence type="ECO:0000256" key="2">
    <source>
        <dbReference type="SAM" id="MobiDB-lite"/>
    </source>
</evidence>
<feature type="coiled-coil region" evidence="1">
    <location>
        <begin position="245"/>
        <end position="323"/>
    </location>
</feature>
<name>A0A834R3I8_SARSC</name>
<reference evidence="6" key="1">
    <citation type="journal article" date="2020" name="PLoS Negl. Trop. Dis.">
        <title>High-quality nuclear genome for Sarcoptes scabiei-A critical resource for a neglected parasite.</title>
        <authorList>
            <person name="Korhonen P.K."/>
            <person name="Gasser R.B."/>
            <person name="Ma G."/>
            <person name="Wang T."/>
            <person name="Stroehlein A.J."/>
            <person name="Young N.D."/>
            <person name="Ang C.S."/>
            <person name="Fernando D.D."/>
            <person name="Lu H.C."/>
            <person name="Taylor S."/>
            <person name="Reynolds S.L."/>
            <person name="Mofiz E."/>
            <person name="Najaraj S.H."/>
            <person name="Gowda H."/>
            <person name="Madugundu A."/>
            <person name="Renuse S."/>
            <person name="Holt D."/>
            <person name="Pandey A."/>
            <person name="Papenfuss A.T."/>
            <person name="Fischer K."/>
        </authorList>
    </citation>
    <scope>NUCLEOTIDE SEQUENCE [LARGE SCALE GENOMIC DNA]</scope>
</reference>
<dbReference type="GO" id="GO:0003700">
    <property type="term" value="F:DNA-binding transcription factor activity"/>
    <property type="evidence" value="ECO:0007669"/>
    <property type="project" value="InterPro"/>
</dbReference>
<protein>
    <recommendedName>
        <fullName evidence="3">BZIP domain-containing protein</fullName>
    </recommendedName>
</protein>
<keyword evidence="6" id="KW-1185">Reference proteome</keyword>
<dbReference type="InterPro" id="IPR004827">
    <property type="entry name" value="bZIP"/>
</dbReference>
<dbReference type="CDD" id="cd14687">
    <property type="entry name" value="bZIP_ATF2"/>
    <property type="match status" value="1"/>
</dbReference>
<dbReference type="InterPro" id="IPR046347">
    <property type="entry name" value="bZIP_sf"/>
</dbReference>
<evidence type="ECO:0000313" key="4">
    <source>
        <dbReference type="EMBL" id="KAF7488497.1"/>
    </source>
</evidence>
<organism evidence="4">
    <name type="scientific">Sarcoptes scabiei</name>
    <name type="common">Itch mite</name>
    <name type="synonym">Acarus scabiei</name>
    <dbReference type="NCBI Taxonomy" id="52283"/>
    <lineage>
        <taxon>Eukaryota</taxon>
        <taxon>Metazoa</taxon>
        <taxon>Ecdysozoa</taxon>
        <taxon>Arthropoda</taxon>
        <taxon>Chelicerata</taxon>
        <taxon>Arachnida</taxon>
        <taxon>Acari</taxon>
        <taxon>Acariformes</taxon>
        <taxon>Sarcoptiformes</taxon>
        <taxon>Astigmata</taxon>
        <taxon>Psoroptidia</taxon>
        <taxon>Sarcoptoidea</taxon>
        <taxon>Sarcoptidae</taxon>
        <taxon>Sarcoptinae</taxon>
        <taxon>Sarcoptes</taxon>
    </lineage>
</organism>
<dbReference type="SMART" id="SM00338">
    <property type="entry name" value="BRLZ"/>
    <property type="match status" value="1"/>
</dbReference>
<feature type="domain" description="BZIP" evidence="3">
    <location>
        <begin position="270"/>
        <end position="327"/>
    </location>
</feature>
<dbReference type="PROSITE" id="PS00036">
    <property type="entry name" value="BZIP_BASIC"/>
    <property type="match status" value="1"/>
</dbReference>
<evidence type="ECO:0000313" key="5">
    <source>
        <dbReference type="EnsemblMetazoa" id="KAF7488497.1"/>
    </source>
</evidence>
<reference evidence="4" key="2">
    <citation type="submission" date="2020-01" db="EMBL/GenBank/DDBJ databases">
        <authorList>
            <person name="Korhonen P.K.K."/>
            <person name="Guangxu M.G."/>
            <person name="Wang T.W."/>
            <person name="Stroehlein A.J.S."/>
            <person name="Young N.D."/>
            <person name="Ang C.-S.A."/>
            <person name="Fernando D.W.F."/>
            <person name="Lu H.L."/>
            <person name="Taylor S.T."/>
            <person name="Ehtesham M.E.M."/>
            <person name="Najaraj S.H.N."/>
            <person name="Harsha G.H.G."/>
            <person name="Madugundu A.M."/>
            <person name="Renuse S.R."/>
            <person name="Holt D.H."/>
            <person name="Pandey A.P."/>
            <person name="Papenfuss A.P."/>
            <person name="Gasser R.B.G."/>
            <person name="Fischer K.F."/>
        </authorList>
    </citation>
    <scope>NUCLEOTIDE SEQUENCE</scope>
    <source>
        <strain evidence="4">SSS_KF_BRIS2020</strain>
    </source>
</reference>
<sequence length="332" mass="38560">MSQPEIDFICTPPMRTDSLYSNNCKSYPSTIPSSHGTQELMDMLLAQSSSQILIEASKLDRILLNQDSSPSVMTKLDDSFSRKFIDFPINSLNSEKFDSQRESSADHQRILVDDCDKNSEIIPRDEDIEFDQGPKSEKSTSKTRLNRFQKDVNIGKKIHLRNYLNSCVDYIDRNNNNISEKNLHSERSYYKNRRRKSSVSTTENDLCSSSDETDCQECHSSLRRKRNRTSVCNTSDRIKSSAKNINDLEKNSDSSLRKRSKADENYILNRKDRNRLAAQRLREKRKREKQDLKKDAEISTSRNFHLSSKIDSLEKEIAKYRNLLSNIYVPQF</sequence>
<evidence type="ECO:0000256" key="1">
    <source>
        <dbReference type="SAM" id="Coils"/>
    </source>
</evidence>
<proteinExistence type="predicted"/>
<keyword evidence="1" id="KW-0175">Coiled coil</keyword>
<feature type="region of interest" description="Disordered" evidence="2">
    <location>
        <begin position="189"/>
        <end position="213"/>
    </location>
</feature>